<reference evidence="1 2" key="1">
    <citation type="journal article" date="2010" name="Genome Biol. Evol.">
        <title>The sequence of a 1.8-mb bacterial linear plasmid reveals a rich evolutionary reservoir of secondary metabolic pathways.</title>
        <authorList>
            <person name="Medema M.H."/>
            <person name="Trefzer A."/>
            <person name="Kovalchuk A."/>
            <person name="van den Berg M."/>
            <person name="Mueller U."/>
            <person name="Heijne W."/>
            <person name="Wu L."/>
            <person name="Alam M.T."/>
            <person name="Ronning C.M."/>
            <person name="Nierman W.C."/>
            <person name="Bovenberg R.A.L."/>
            <person name="Breitling R."/>
            <person name="Takano E."/>
        </authorList>
    </citation>
    <scope>NUCLEOTIDE SEQUENCE [LARGE SCALE GENOMIC DNA]</scope>
    <source>
        <strain evidence="2">ATCC 27064 / DSM 738 / JCM 4710 / NBRC 13307 / NCIMB 12785 / NRRL 3585 / VKM Ac-602</strain>
        <plasmid evidence="1">pSCL4</plasmid>
    </source>
</reference>
<accession>D5SJ93</accession>
<dbReference type="Proteomes" id="UP000002357">
    <property type="component" value="Plasmid pSCL4"/>
</dbReference>
<keyword evidence="2" id="KW-1185">Reference proteome</keyword>
<name>D5SJ93_STRCL</name>
<geneLocation type="plasmid" evidence="1 2">
    <name>pSCL4</name>
</geneLocation>
<protein>
    <submittedName>
        <fullName evidence="1">Transposase</fullName>
    </submittedName>
</protein>
<gene>
    <name evidence="1" type="ORF">SCLAV_p0496</name>
</gene>
<keyword evidence="1" id="KW-0614">Plasmid</keyword>
<dbReference type="AlphaFoldDB" id="D5SJ93"/>
<proteinExistence type="predicted"/>
<organism evidence="1 2">
    <name type="scientific">Streptomyces clavuligerus</name>
    <dbReference type="NCBI Taxonomy" id="1901"/>
    <lineage>
        <taxon>Bacteria</taxon>
        <taxon>Bacillati</taxon>
        <taxon>Actinomycetota</taxon>
        <taxon>Actinomycetes</taxon>
        <taxon>Kitasatosporales</taxon>
        <taxon>Streptomycetaceae</taxon>
        <taxon>Streptomyces</taxon>
    </lineage>
</organism>
<evidence type="ECO:0000313" key="1">
    <source>
        <dbReference type="EMBL" id="EFG03986.2"/>
    </source>
</evidence>
<dbReference type="EMBL" id="CM000914">
    <property type="protein sequence ID" value="EFG03986.2"/>
    <property type="molecule type" value="Genomic_DNA"/>
</dbReference>
<sequence length="60" mass="6427">MMSSWPRCFVNRAGNRSLRPAGEGGLPQQLPERVLGSALEGEITDHLGYGKRAAEDCGSP</sequence>
<evidence type="ECO:0000313" key="2">
    <source>
        <dbReference type="Proteomes" id="UP000002357"/>
    </source>
</evidence>